<dbReference type="Proteomes" id="UP001301216">
    <property type="component" value="Unassembled WGS sequence"/>
</dbReference>
<feature type="signal peptide" evidence="1">
    <location>
        <begin position="1"/>
        <end position="20"/>
    </location>
</feature>
<keyword evidence="3" id="KW-1185">Reference proteome</keyword>
<evidence type="ECO:0000313" key="2">
    <source>
        <dbReference type="EMBL" id="MCX2696221.1"/>
    </source>
</evidence>
<gene>
    <name evidence="2" type="ORF">OPR82_05450</name>
</gene>
<keyword evidence="1" id="KW-0732">Signal</keyword>
<proteinExistence type="predicted"/>
<evidence type="ECO:0000256" key="1">
    <source>
        <dbReference type="SAM" id="SignalP"/>
    </source>
</evidence>
<dbReference type="EMBL" id="JAPHAV010000001">
    <property type="protein sequence ID" value="MCX2696221.1"/>
    <property type="molecule type" value="Genomic_DNA"/>
</dbReference>
<comment type="caution">
    <text evidence="2">The sequence shown here is derived from an EMBL/GenBank/DDBJ whole genome shotgun (WGS) entry which is preliminary data.</text>
</comment>
<organism evidence="2 3">
    <name type="scientific">Ochrobactrum chromiisoli</name>
    <dbReference type="NCBI Taxonomy" id="2993941"/>
    <lineage>
        <taxon>Bacteria</taxon>
        <taxon>Pseudomonadati</taxon>
        <taxon>Pseudomonadota</taxon>
        <taxon>Alphaproteobacteria</taxon>
        <taxon>Hyphomicrobiales</taxon>
        <taxon>Brucellaceae</taxon>
        <taxon>Brucella/Ochrobactrum group</taxon>
        <taxon>Ochrobactrum</taxon>
    </lineage>
</organism>
<reference evidence="2 3" key="1">
    <citation type="submission" date="2022-11" db="EMBL/GenBank/DDBJ databases">
        <title>Brucella sp. YY2X, whole genome shotgun sequencing project.</title>
        <authorList>
            <person name="Yang Y."/>
        </authorList>
    </citation>
    <scope>NUCLEOTIDE SEQUENCE [LARGE SCALE GENOMIC DNA]</scope>
    <source>
        <strain evidence="2 3">YY2X</strain>
    </source>
</reference>
<evidence type="ECO:0000313" key="3">
    <source>
        <dbReference type="Proteomes" id="UP001301216"/>
    </source>
</evidence>
<protein>
    <submittedName>
        <fullName evidence="2">Uncharacterized protein</fullName>
    </submittedName>
</protein>
<sequence length="134" mass="14951">MKNIAIVTVAFLSLSATAQASDLSGHYASSGTCSNTEKTQCWIEVKDKKNSLVIRHVVADRMNSSKVLCSTKIVATKEDTSTAVEQQYSGRIGKDGVYVRHWPQLAQINLYEGRLNKKVCKKYSYMYEYGMIGD</sequence>
<name>A0ABT3QKS9_9HYPH</name>
<dbReference type="RefSeq" id="WP_265983478.1">
    <property type="nucleotide sequence ID" value="NZ_JAPHAV010000001.1"/>
</dbReference>
<feature type="chain" id="PRO_5046901221" evidence="1">
    <location>
        <begin position="21"/>
        <end position="134"/>
    </location>
</feature>
<accession>A0ABT3QKS9</accession>